<protein>
    <submittedName>
        <fullName evidence="5">Hypp8720 protein</fullName>
    </submittedName>
</protein>
<dbReference type="EMBL" id="OV696703">
    <property type="protein sequence ID" value="CAH1249918.1"/>
    <property type="molecule type" value="Genomic_DNA"/>
</dbReference>
<keyword evidence="6" id="KW-1185">Reference proteome</keyword>
<dbReference type="Proteomes" id="UP000838412">
    <property type="component" value="Chromosome 18"/>
</dbReference>
<keyword evidence="1" id="KW-0175">Coiled coil</keyword>
<evidence type="ECO:0000256" key="3">
    <source>
        <dbReference type="SAM" id="Phobius"/>
    </source>
</evidence>
<evidence type="ECO:0000256" key="2">
    <source>
        <dbReference type="SAM" id="MobiDB-lite"/>
    </source>
</evidence>
<gene>
    <name evidence="5" type="primary">Hypp8720</name>
    <name evidence="5" type="ORF">BLAG_LOCUS10856</name>
</gene>
<evidence type="ECO:0000313" key="6">
    <source>
        <dbReference type="Proteomes" id="UP000838412"/>
    </source>
</evidence>
<feature type="domain" description="DED" evidence="4">
    <location>
        <begin position="119"/>
        <end position="195"/>
    </location>
</feature>
<evidence type="ECO:0000256" key="1">
    <source>
        <dbReference type="SAM" id="Coils"/>
    </source>
</evidence>
<dbReference type="CDD" id="cd00045">
    <property type="entry name" value="DED"/>
    <property type="match status" value="1"/>
</dbReference>
<dbReference type="Pfam" id="PF01335">
    <property type="entry name" value="DED"/>
    <property type="match status" value="1"/>
</dbReference>
<evidence type="ECO:0000313" key="5">
    <source>
        <dbReference type="EMBL" id="CAH1249918.1"/>
    </source>
</evidence>
<dbReference type="OrthoDB" id="100767at2759"/>
<proteinExistence type="predicted"/>
<dbReference type="PROSITE" id="PS50168">
    <property type="entry name" value="DED"/>
    <property type="match status" value="1"/>
</dbReference>
<feature type="region of interest" description="Disordered" evidence="2">
    <location>
        <begin position="201"/>
        <end position="226"/>
    </location>
</feature>
<feature type="region of interest" description="Disordered" evidence="2">
    <location>
        <begin position="1"/>
        <end position="110"/>
    </location>
</feature>
<dbReference type="GO" id="GO:0042981">
    <property type="term" value="P:regulation of apoptotic process"/>
    <property type="evidence" value="ECO:0007669"/>
    <property type="project" value="InterPro"/>
</dbReference>
<feature type="transmembrane region" description="Helical" evidence="3">
    <location>
        <begin position="256"/>
        <end position="277"/>
    </location>
</feature>
<keyword evidence="3" id="KW-1133">Transmembrane helix</keyword>
<dbReference type="SUPFAM" id="SSF47986">
    <property type="entry name" value="DEATH domain"/>
    <property type="match status" value="1"/>
</dbReference>
<organism evidence="5 6">
    <name type="scientific">Branchiostoma lanceolatum</name>
    <name type="common">Common lancelet</name>
    <name type="synonym">Amphioxus lanceolatum</name>
    <dbReference type="NCBI Taxonomy" id="7740"/>
    <lineage>
        <taxon>Eukaryota</taxon>
        <taxon>Metazoa</taxon>
        <taxon>Chordata</taxon>
        <taxon>Cephalochordata</taxon>
        <taxon>Leptocardii</taxon>
        <taxon>Amphioxiformes</taxon>
        <taxon>Branchiostomatidae</taxon>
        <taxon>Branchiostoma</taxon>
    </lineage>
</organism>
<dbReference type="PANTHER" id="PTHR48169">
    <property type="entry name" value="DED DOMAIN-CONTAINING PROTEIN"/>
    <property type="match status" value="1"/>
</dbReference>
<feature type="transmembrane region" description="Helical" evidence="3">
    <location>
        <begin position="307"/>
        <end position="326"/>
    </location>
</feature>
<feature type="compositionally biased region" description="Low complexity" evidence="2">
    <location>
        <begin position="20"/>
        <end position="33"/>
    </location>
</feature>
<dbReference type="Gene3D" id="1.10.533.10">
    <property type="entry name" value="Death Domain, Fas"/>
    <property type="match status" value="1"/>
</dbReference>
<dbReference type="PANTHER" id="PTHR48169:SF3">
    <property type="entry name" value="CASP8 AND FADD LIKE APOPTOSIS REGULATOR"/>
    <property type="match status" value="1"/>
</dbReference>
<feature type="coiled-coil region" evidence="1">
    <location>
        <begin position="228"/>
        <end position="255"/>
    </location>
</feature>
<sequence length="361" mass="40429">MAQGNEPFMPPAVSRPVSAPLRRPPSSQGRPQPWMTGTSDQVRTLSAGPWTAEGSLSPRPWDEGSSGYSSTASLFGGSTSPKAAFGGQQPTILPNTRPKLTPAGHNSTRKIRDCPEIDQYKRLLEKLADRLSPDEVGRLKRQCGVPAGTSESTRNNRDFMQWLVNTDKINQDNLSYLGILLYSVKRPDLVQKIRRYEEDHDFPMDRRTPTIEPSSSSDGTGPEGQTYAHDMAERLDQLRERIERRRQEGAKEKHRAAMIVATVCLALLILAWPLFWLDDLPGIRGKMIAMVATPTTVDFVNKFGPTITVLGETIFGLALMFTVCWLRQEALFRGLRQDFLSDLELLLQPAKKRMKKRVAQV</sequence>
<dbReference type="InterPro" id="IPR011029">
    <property type="entry name" value="DEATH-like_dom_sf"/>
</dbReference>
<keyword evidence="3" id="KW-0472">Membrane</keyword>
<reference evidence="5" key="1">
    <citation type="submission" date="2022-01" db="EMBL/GenBank/DDBJ databases">
        <authorList>
            <person name="Braso-Vives M."/>
        </authorList>
    </citation>
    <scope>NUCLEOTIDE SEQUENCE</scope>
</reference>
<dbReference type="AlphaFoldDB" id="A0A8J9ZA51"/>
<keyword evidence="3" id="KW-0812">Transmembrane</keyword>
<feature type="compositionally biased region" description="Polar residues" evidence="2">
    <location>
        <begin position="66"/>
        <end position="81"/>
    </location>
</feature>
<evidence type="ECO:0000259" key="4">
    <source>
        <dbReference type="PROSITE" id="PS50168"/>
    </source>
</evidence>
<name>A0A8J9ZA51_BRALA</name>
<feature type="compositionally biased region" description="Polar residues" evidence="2">
    <location>
        <begin position="35"/>
        <end position="44"/>
    </location>
</feature>
<dbReference type="SMART" id="SM00031">
    <property type="entry name" value="DED"/>
    <property type="match status" value="1"/>
</dbReference>
<dbReference type="InterPro" id="IPR001875">
    <property type="entry name" value="DED_dom"/>
</dbReference>
<accession>A0A8J9ZA51</accession>